<organism evidence="4 5">
    <name type="scientific">Peribacillus deserti</name>
    <dbReference type="NCBI Taxonomy" id="673318"/>
    <lineage>
        <taxon>Bacteria</taxon>
        <taxon>Bacillati</taxon>
        <taxon>Bacillota</taxon>
        <taxon>Bacilli</taxon>
        <taxon>Bacillales</taxon>
        <taxon>Bacillaceae</taxon>
        <taxon>Peribacillus</taxon>
    </lineage>
</organism>
<dbReference type="InterPro" id="IPR051257">
    <property type="entry name" value="Diverse_CBS-Domain"/>
</dbReference>
<protein>
    <submittedName>
        <fullName evidence="4">CBS domain-containing protein</fullName>
    </submittedName>
</protein>
<dbReference type="RefSeq" id="WP_101640170.1">
    <property type="nucleotide sequence ID" value="NZ_PGUY01000008.1"/>
</dbReference>
<evidence type="ECO:0000313" key="4">
    <source>
        <dbReference type="EMBL" id="PLT31419.1"/>
    </source>
</evidence>
<sequence>MKSVKDYMSSTVDYCTTLDNVFEVAVKMKNQDVGIIPILEEDRLVGVITDRDIVVRGVAEKHPGSTKVTDIMSTDLYTADPDMSIEDAARLMAEKQVKRLPVIQGGKLAGIISLKDIAVDNETQSQAGYALSEISEGPGNNLH</sequence>
<evidence type="ECO:0000256" key="1">
    <source>
        <dbReference type="ARBA" id="ARBA00023122"/>
    </source>
</evidence>
<gene>
    <name evidence="4" type="ORF">CUU66_02860</name>
</gene>
<dbReference type="OrthoDB" id="9802114at2"/>
<accession>A0A2N5MAN2</accession>
<evidence type="ECO:0000259" key="3">
    <source>
        <dbReference type="PROSITE" id="PS51371"/>
    </source>
</evidence>
<dbReference type="EMBL" id="PGUY01000008">
    <property type="protein sequence ID" value="PLT31419.1"/>
    <property type="molecule type" value="Genomic_DNA"/>
</dbReference>
<reference evidence="4 5" key="1">
    <citation type="submission" date="2017-11" db="EMBL/GenBank/DDBJ databases">
        <title>Comparitive Functional Genomics of Dry Heat Resistant strains isolated from the Viking Spacecraft.</title>
        <authorList>
            <person name="Seuylemezian A."/>
            <person name="Cooper K."/>
            <person name="Vaishampayan P."/>
        </authorList>
    </citation>
    <scope>NUCLEOTIDE SEQUENCE [LARGE SCALE GENOMIC DNA]</scope>
    <source>
        <strain evidence="4 5">V1-29</strain>
    </source>
</reference>
<name>A0A2N5MAN2_9BACI</name>
<dbReference type="SUPFAM" id="SSF54631">
    <property type="entry name" value="CBS-domain pair"/>
    <property type="match status" value="1"/>
</dbReference>
<dbReference type="PANTHER" id="PTHR43080">
    <property type="entry name" value="CBS DOMAIN-CONTAINING PROTEIN CBSX3, MITOCHONDRIAL"/>
    <property type="match status" value="1"/>
</dbReference>
<evidence type="ECO:0000313" key="5">
    <source>
        <dbReference type="Proteomes" id="UP000234748"/>
    </source>
</evidence>
<dbReference type="PROSITE" id="PS51371">
    <property type="entry name" value="CBS"/>
    <property type="match status" value="2"/>
</dbReference>
<dbReference type="InterPro" id="IPR000644">
    <property type="entry name" value="CBS_dom"/>
</dbReference>
<feature type="domain" description="CBS" evidence="3">
    <location>
        <begin position="72"/>
        <end position="128"/>
    </location>
</feature>
<dbReference type="PANTHER" id="PTHR43080:SF2">
    <property type="entry name" value="CBS DOMAIN-CONTAINING PROTEIN"/>
    <property type="match status" value="1"/>
</dbReference>
<dbReference type="AlphaFoldDB" id="A0A2N5MAN2"/>
<keyword evidence="1 2" id="KW-0129">CBS domain</keyword>
<dbReference type="CDD" id="cd04622">
    <property type="entry name" value="CBS_pair_HRP1_like"/>
    <property type="match status" value="1"/>
</dbReference>
<evidence type="ECO:0000256" key="2">
    <source>
        <dbReference type="PROSITE-ProRule" id="PRU00703"/>
    </source>
</evidence>
<dbReference type="SMART" id="SM00116">
    <property type="entry name" value="CBS"/>
    <property type="match status" value="2"/>
</dbReference>
<dbReference type="Gene3D" id="3.10.580.10">
    <property type="entry name" value="CBS-domain"/>
    <property type="match status" value="1"/>
</dbReference>
<proteinExistence type="predicted"/>
<comment type="caution">
    <text evidence="4">The sequence shown here is derived from an EMBL/GenBank/DDBJ whole genome shotgun (WGS) entry which is preliminary data.</text>
</comment>
<dbReference type="Pfam" id="PF00571">
    <property type="entry name" value="CBS"/>
    <property type="match status" value="2"/>
</dbReference>
<dbReference type="Proteomes" id="UP000234748">
    <property type="component" value="Unassembled WGS sequence"/>
</dbReference>
<keyword evidence="5" id="KW-1185">Reference proteome</keyword>
<feature type="domain" description="CBS" evidence="3">
    <location>
        <begin position="8"/>
        <end position="64"/>
    </location>
</feature>
<dbReference type="InterPro" id="IPR046342">
    <property type="entry name" value="CBS_dom_sf"/>
</dbReference>